<keyword evidence="2" id="KW-1185">Reference proteome</keyword>
<evidence type="ECO:0000313" key="2">
    <source>
        <dbReference type="Proteomes" id="UP000015104"/>
    </source>
</evidence>
<dbReference type="EnsemblMetazoa" id="tetur21g00990.1">
    <property type="protein sequence ID" value="tetur21g00990.1"/>
    <property type="gene ID" value="tetur21g00990"/>
</dbReference>
<accession>T1KTT9</accession>
<dbReference type="AlphaFoldDB" id="T1KTT9"/>
<sequence length="67" mass="7938">MTLDTFIELIMESDDLGELNIGSLLSLIIPRKFNEPKTTLLQMQTFTFFVCFHWILDKLWNQGNIFR</sequence>
<proteinExistence type="predicted"/>
<name>T1KTT9_TETUR</name>
<evidence type="ECO:0000313" key="1">
    <source>
        <dbReference type="EnsemblMetazoa" id="tetur21g00990.1"/>
    </source>
</evidence>
<reference evidence="2" key="1">
    <citation type="submission" date="2011-08" db="EMBL/GenBank/DDBJ databases">
        <authorList>
            <person name="Rombauts S."/>
        </authorList>
    </citation>
    <scope>NUCLEOTIDE SEQUENCE</scope>
    <source>
        <strain evidence="2">London</strain>
    </source>
</reference>
<dbReference type="EMBL" id="CAEY01000546">
    <property type="status" value="NOT_ANNOTATED_CDS"/>
    <property type="molecule type" value="Genomic_DNA"/>
</dbReference>
<dbReference type="HOGENOM" id="CLU_2815713_0_0_1"/>
<dbReference type="Proteomes" id="UP000015104">
    <property type="component" value="Unassembled WGS sequence"/>
</dbReference>
<reference evidence="1" key="2">
    <citation type="submission" date="2015-06" db="UniProtKB">
        <authorList>
            <consortium name="EnsemblMetazoa"/>
        </authorList>
    </citation>
    <scope>IDENTIFICATION</scope>
</reference>
<protein>
    <submittedName>
        <fullName evidence="1">Uncharacterized protein</fullName>
    </submittedName>
</protein>
<organism evidence="1 2">
    <name type="scientific">Tetranychus urticae</name>
    <name type="common">Two-spotted spider mite</name>
    <dbReference type="NCBI Taxonomy" id="32264"/>
    <lineage>
        <taxon>Eukaryota</taxon>
        <taxon>Metazoa</taxon>
        <taxon>Ecdysozoa</taxon>
        <taxon>Arthropoda</taxon>
        <taxon>Chelicerata</taxon>
        <taxon>Arachnida</taxon>
        <taxon>Acari</taxon>
        <taxon>Acariformes</taxon>
        <taxon>Trombidiformes</taxon>
        <taxon>Prostigmata</taxon>
        <taxon>Eleutherengona</taxon>
        <taxon>Raphignathae</taxon>
        <taxon>Tetranychoidea</taxon>
        <taxon>Tetranychidae</taxon>
        <taxon>Tetranychus</taxon>
    </lineage>
</organism>